<gene>
    <name evidence="2" type="ORF">EXIGLDRAFT_830333</name>
</gene>
<accession>A0A165NKP6</accession>
<dbReference type="Proteomes" id="UP000077266">
    <property type="component" value="Unassembled WGS sequence"/>
</dbReference>
<feature type="compositionally biased region" description="Acidic residues" evidence="1">
    <location>
        <begin position="120"/>
        <end position="129"/>
    </location>
</feature>
<sequence>MHTTGGAQGGRLTVTEYRQAYEELSRQINALDESELDNPSEEESSMICARHYAFVRLHALRMYGQEGWKLSDLVRSTDAGWAQQGREYEDLLEAFIDDDDSACSDASTPEASSATTSIDGDADSSDEDTTSSANLDAPELAHAPQRYTGGTPARLGALLRFEQQQRVRRYIELLESVATQCEIWQASFAAAQQPQPATKPKVQPTWEQLLGHFVHSRGNEKDKAFLELVANVARRSMTVEPKIPIKIRRAVQSQASYRALDPRDVARVA</sequence>
<proteinExistence type="predicted"/>
<keyword evidence="3" id="KW-1185">Reference proteome</keyword>
<dbReference type="EMBL" id="KV425897">
    <property type="protein sequence ID" value="KZW00876.1"/>
    <property type="molecule type" value="Genomic_DNA"/>
</dbReference>
<feature type="region of interest" description="Disordered" evidence="1">
    <location>
        <begin position="100"/>
        <end position="149"/>
    </location>
</feature>
<dbReference type="InParanoid" id="A0A165NKP6"/>
<feature type="compositionally biased region" description="Low complexity" evidence="1">
    <location>
        <begin position="103"/>
        <end position="119"/>
    </location>
</feature>
<protein>
    <submittedName>
        <fullName evidence="2">Uncharacterized protein</fullName>
    </submittedName>
</protein>
<reference evidence="2 3" key="1">
    <citation type="journal article" date="2016" name="Mol. Biol. Evol.">
        <title>Comparative Genomics of Early-Diverging Mushroom-Forming Fungi Provides Insights into the Origins of Lignocellulose Decay Capabilities.</title>
        <authorList>
            <person name="Nagy L.G."/>
            <person name="Riley R."/>
            <person name="Tritt A."/>
            <person name="Adam C."/>
            <person name="Daum C."/>
            <person name="Floudas D."/>
            <person name="Sun H."/>
            <person name="Yadav J.S."/>
            <person name="Pangilinan J."/>
            <person name="Larsson K.H."/>
            <person name="Matsuura K."/>
            <person name="Barry K."/>
            <person name="Labutti K."/>
            <person name="Kuo R."/>
            <person name="Ohm R.A."/>
            <person name="Bhattacharya S.S."/>
            <person name="Shirouzu T."/>
            <person name="Yoshinaga Y."/>
            <person name="Martin F.M."/>
            <person name="Grigoriev I.V."/>
            <person name="Hibbett D.S."/>
        </authorList>
    </citation>
    <scope>NUCLEOTIDE SEQUENCE [LARGE SCALE GENOMIC DNA]</scope>
    <source>
        <strain evidence="2 3">HHB12029</strain>
    </source>
</reference>
<evidence type="ECO:0000256" key="1">
    <source>
        <dbReference type="SAM" id="MobiDB-lite"/>
    </source>
</evidence>
<evidence type="ECO:0000313" key="3">
    <source>
        <dbReference type="Proteomes" id="UP000077266"/>
    </source>
</evidence>
<organism evidence="2 3">
    <name type="scientific">Exidia glandulosa HHB12029</name>
    <dbReference type="NCBI Taxonomy" id="1314781"/>
    <lineage>
        <taxon>Eukaryota</taxon>
        <taxon>Fungi</taxon>
        <taxon>Dikarya</taxon>
        <taxon>Basidiomycota</taxon>
        <taxon>Agaricomycotina</taxon>
        <taxon>Agaricomycetes</taxon>
        <taxon>Auriculariales</taxon>
        <taxon>Exidiaceae</taxon>
        <taxon>Exidia</taxon>
    </lineage>
</organism>
<name>A0A165NKP6_EXIGL</name>
<evidence type="ECO:0000313" key="2">
    <source>
        <dbReference type="EMBL" id="KZW00876.1"/>
    </source>
</evidence>
<dbReference type="AlphaFoldDB" id="A0A165NKP6"/>